<dbReference type="RefSeq" id="WP_204601166.1">
    <property type="nucleotide sequence ID" value="NZ_JBHSED010000040.1"/>
</dbReference>
<dbReference type="InterPro" id="IPR025435">
    <property type="entry name" value="YfhD-like"/>
</dbReference>
<gene>
    <name evidence="2" type="ORF">ACFO1S_19200</name>
</gene>
<comment type="caution">
    <text evidence="2">The sequence shown here is derived from an EMBL/GenBank/DDBJ whole genome shotgun (WGS) entry which is preliminary data.</text>
</comment>
<dbReference type="Proteomes" id="UP001595755">
    <property type="component" value="Unassembled WGS sequence"/>
</dbReference>
<accession>A0ABV8SFC1</accession>
<proteinExistence type="predicted"/>
<feature type="region of interest" description="Disordered" evidence="1">
    <location>
        <begin position="17"/>
        <end position="47"/>
    </location>
</feature>
<evidence type="ECO:0000256" key="1">
    <source>
        <dbReference type="SAM" id="MobiDB-lite"/>
    </source>
</evidence>
<evidence type="ECO:0000313" key="3">
    <source>
        <dbReference type="Proteomes" id="UP001595755"/>
    </source>
</evidence>
<dbReference type="Pfam" id="PF14151">
    <property type="entry name" value="YfhD"/>
    <property type="match status" value="1"/>
</dbReference>
<feature type="compositionally biased region" description="Acidic residues" evidence="1">
    <location>
        <begin position="17"/>
        <end position="27"/>
    </location>
</feature>
<feature type="compositionally biased region" description="Basic and acidic residues" evidence="1">
    <location>
        <begin position="28"/>
        <end position="47"/>
    </location>
</feature>
<keyword evidence="3" id="KW-1185">Reference proteome</keyword>
<name>A0ABV8SFC1_9BACL</name>
<reference evidence="3" key="1">
    <citation type="journal article" date="2019" name="Int. J. Syst. Evol. Microbiol.">
        <title>The Global Catalogue of Microorganisms (GCM) 10K type strain sequencing project: providing services to taxonomists for standard genome sequencing and annotation.</title>
        <authorList>
            <consortium name="The Broad Institute Genomics Platform"/>
            <consortium name="The Broad Institute Genome Sequencing Center for Infectious Disease"/>
            <person name="Wu L."/>
            <person name="Ma J."/>
        </authorList>
    </citation>
    <scope>NUCLEOTIDE SEQUENCE [LARGE SCALE GENOMIC DNA]</scope>
    <source>
        <strain evidence="3">CGMCC 4.1641</strain>
    </source>
</reference>
<protein>
    <submittedName>
        <fullName evidence="2">YfhD family protein</fullName>
    </submittedName>
</protein>
<dbReference type="EMBL" id="JBHSED010000040">
    <property type="protein sequence ID" value="MFC4305562.1"/>
    <property type="molecule type" value="Genomic_DNA"/>
</dbReference>
<organism evidence="2 3">
    <name type="scientific">Cohnella boryungensis</name>
    <dbReference type="NCBI Taxonomy" id="768479"/>
    <lineage>
        <taxon>Bacteria</taxon>
        <taxon>Bacillati</taxon>
        <taxon>Bacillota</taxon>
        <taxon>Bacilli</taxon>
        <taxon>Bacillales</taxon>
        <taxon>Paenibacillaceae</taxon>
        <taxon>Cohnella</taxon>
    </lineage>
</organism>
<sequence length="47" mass="5201">MTNEHEELPVVTAEDVEFSEEYADMEDKEAAERAKAADKRATGEGAE</sequence>
<evidence type="ECO:0000313" key="2">
    <source>
        <dbReference type="EMBL" id="MFC4305562.1"/>
    </source>
</evidence>